<evidence type="ECO:0000313" key="2">
    <source>
        <dbReference type="Proteomes" id="UP000507470"/>
    </source>
</evidence>
<proteinExistence type="predicted"/>
<accession>A0A6J8B7B5</accession>
<protein>
    <submittedName>
        <fullName evidence="1">Uncharacterized protein</fullName>
    </submittedName>
</protein>
<name>A0A6J8B7B5_MYTCO</name>
<dbReference type="EMBL" id="CACVKT020002749">
    <property type="protein sequence ID" value="CAC5379842.1"/>
    <property type="molecule type" value="Genomic_DNA"/>
</dbReference>
<keyword evidence="2" id="KW-1185">Reference proteome</keyword>
<organism evidence="1 2">
    <name type="scientific">Mytilus coruscus</name>
    <name type="common">Sea mussel</name>
    <dbReference type="NCBI Taxonomy" id="42192"/>
    <lineage>
        <taxon>Eukaryota</taxon>
        <taxon>Metazoa</taxon>
        <taxon>Spiralia</taxon>
        <taxon>Lophotrochozoa</taxon>
        <taxon>Mollusca</taxon>
        <taxon>Bivalvia</taxon>
        <taxon>Autobranchia</taxon>
        <taxon>Pteriomorphia</taxon>
        <taxon>Mytilida</taxon>
        <taxon>Mytiloidea</taxon>
        <taxon>Mytilidae</taxon>
        <taxon>Mytilinae</taxon>
        <taxon>Mytilus</taxon>
    </lineage>
</organism>
<dbReference type="Proteomes" id="UP000507470">
    <property type="component" value="Unassembled WGS sequence"/>
</dbReference>
<evidence type="ECO:0000313" key="1">
    <source>
        <dbReference type="EMBL" id="CAC5379842.1"/>
    </source>
</evidence>
<gene>
    <name evidence="1" type="ORF">MCOR_15851</name>
</gene>
<dbReference type="AlphaFoldDB" id="A0A6J8B7B5"/>
<sequence length="274" mass="31752">MEKSQLPMMFQISAIPGPVCYDIILTGHDVRCVPKAVKFECELNDYDEAKSATHNESKALYHYIWQNIVGYEEHVNTLRMMNTVRDNLQSDENWTTITSGSFGEGLEMRGSDLDIMKVFTFIEICEDTHIDLNHDKVHFLHTRNMTMVQLWRFLLLDLVIFDKHSISLIPDELQREVKLPIPPVVYAHLLCFLCHFHLNNSGQCWHSLRNLELTIEDTHIVATRVLKLECYTFLGISFQLVGDKESARQAFIQSTELFPDQENNIAFKMLSLIS</sequence>
<reference evidence="1 2" key="1">
    <citation type="submission" date="2020-06" db="EMBL/GenBank/DDBJ databases">
        <authorList>
            <person name="Li R."/>
            <person name="Bekaert M."/>
        </authorList>
    </citation>
    <scope>NUCLEOTIDE SEQUENCE [LARGE SCALE GENOMIC DNA]</scope>
    <source>
        <strain evidence="2">wild</strain>
    </source>
</reference>